<organism evidence="2 3">
    <name type="scientific">Sphingobacterium allocomposti</name>
    <dbReference type="NCBI Taxonomy" id="415956"/>
    <lineage>
        <taxon>Bacteria</taxon>
        <taxon>Pseudomonadati</taxon>
        <taxon>Bacteroidota</taxon>
        <taxon>Sphingobacteriia</taxon>
        <taxon>Sphingobacteriales</taxon>
        <taxon>Sphingobacteriaceae</taxon>
        <taxon>Sphingobacterium</taxon>
    </lineage>
</organism>
<reference evidence="2 3" key="1">
    <citation type="submission" date="2019-07" db="EMBL/GenBank/DDBJ databases">
        <title>Genomic Encyclopedia of Archaeal and Bacterial Type Strains, Phase II (KMG-II): from individual species to whole genera.</title>
        <authorList>
            <person name="Goeker M."/>
        </authorList>
    </citation>
    <scope>NUCLEOTIDE SEQUENCE [LARGE SCALE GENOMIC DNA]</scope>
    <source>
        <strain evidence="2 3">DSM 18850</strain>
    </source>
</reference>
<sequence length="168" mass="18894">MSKDRKHLSKNLLFPDKSGHDKRPSAADKLYRGLWASASVIEISWHRSISEGTGSPNFIRILLYSWEKIKGPPKPAWAEKEQHGQIKTAKIRCRGKKTDIRLGRASIFYTCRRSFFYDRNNRCPKQRGTVMNSTSCGRTSGGICSAACCRAIAAERAATFCVAVTYFV</sequence>
<accession>A0A5S5DNF1</accession>
<evidence type="ECO:0000313" key="3">
    <source>
        <dbReference type="Proteomes" id="UP000325105"/>
    </source>
</evidence>
<feature type="region of interest" description="Disordered" evidence="1">
    <location>
        <begin position="1"/>
        <end position="25"/>
    </location>
</feature>
<dbReference type="EMBL" id="VNHX01000003">
    <property type="protein sequence ID" value="TYP97184.1"/>
    <property type="molecule type" value="Genomic_DNA"/>
</dbReference>
<evidence type="ECO:0000313" key="2">
    <source>
        <dbReference type="EMBL" id="TYP97184.1"/>
    </source>
</evidence>
<dbReference type="AlphaFoldDB" id="A0A5S5DNF1"/>
<evidence type="ECO:0000256" key="1">
    <source>
        <dbReference type="SAM" id="MobiDB-lite"/>
    </source>
</evidence>
<keyword evidence="3" id="KW-1185">Reference proteome</keyword>
<comment type="caution">
    <text evidence="2">The sequence shown here is derived from an EMBL/GenBank/DDBJ whole genome shotgun (WGS) entry which is preliminary data.</text>
</comment>
<protein>
    <submittedName>
        <fullName evidence="2">Uncharacterized protein</fullName>
    </submittedName>
</protein>
<dbReference type="Proteomes" id="UP000325105">
    <property type="component" value="Unassembled WGS sequence"/>
</dbReference>
<name>A0A5S5DNF1_9SPHI</name>
<gene>
    <name evidence="2" type="ORF">BC792_103110</name>
</gene>
<proteinExistence type="predicted"/>